<dbReference type="EMBL" id="JAGKON010000013">
    <property type="protein sequence ID" value="MBQ0600756.1"/>
    <property type="molecule type" value="Genomic_DNA"/>
</dbReference>
<comment type="caution">
    <text evidence="1">The sequence shown here is derived from an EMBL/GenBank/DDBJ whole genome shotgun (WGS) entry which is preliminary data.</text>
</comment>
<keyword evidence="2" id="KW-1185">Reference proteome</keyword>
<evidence type="ECO:0000313" key="1">
    <source>
        <dbReference type="EMBL" id="MBQ0600756.1"/>
    </source>
</evidence>
<protein>
    <submittedName>
        <fullName evidence="1">Uncharacterized protein</fullName>
    </submittedName>
</protein>
<proteinExistence type="predicted"/>
<gene>
    <name evidence="1" type="ORF">J7S78_13235</name>
</gene>
<reference evidence="1 2" key="1">
    <citation type="submission" date="2021-03" db="EMBL/GenBank/DDBJ databases">
        <authorList>
            <person name="Stanton E."/>
        </authorList>
    </citation>
    <scope>NUCLEOTIDE SEQUENCE [LARGE SCALE GENOMIC DNA]</scope>
    <source>
        <strain evidence="1 2">2020EL-00037</strain>
    </source>
</reference>
<evidence type="ECO:0000313" key="2">
    <source>
        <dbReference type="Proteomes" id="UP000673434"/>
    </source>
</evidence>
<dbReference type="AlphaFoldDB" id="A0AAP2BJ29"/>
<accession>A0AAP2BJ29</accession>
<organism evidence="1 2">
    <name type="scientific">Klebsiella oxytoca</name>
    <dbReference type="NCBI Taxonomy" id="571"/>
    <lineage>
        <taxon>Bacteria</taxon>
        <taxon>Pseudomonadati</taxon>
        <taxon>Pseudomonadota</taxon>
        <taxon>Gammaproteobacteria</taxon>
        <taxon>Enterobacterales</taxon>
        <taxon>Enterobacteriaceae</taxon>
        <taxon>Klebsiella/Raoultella group</taxon>
        <taxon>Klebsiella</taxon>
    </lineage>
</organism>
<dbReference type="RefSeq" id="WP_210846164.1">
    <property type="nucleotide sequence ID" value="NZ_JAGKON010000013.1"/>
</dbReference>
<name>A0AAP2BJ29_KLEOX</name>
<dbReference type="Proteomes" id="UP000673434">
    <property type="component" value="Unassembled WGS sequence"/>
</dbReference>
<sequence length="91" mass="10164">MKVKELIVLLQNTDPEAVVLVAGYETMFTNMVASPDLVKTCKTVPHKVESMYGNRELSNKGEPSVWIGWSKDYRGQAHIEAIEDPDVNKDG</sequence>